<dbReference type="InterPro" id="IPR036390">
    <property type="entry name" value="WH_DNA-bd_sf"/>
</dbReference>
<dbReference type="PRINTS" id="PR00039">
    <property type="entry name" value="HTHLYSR"/>
</dbReference>
<dbReference type="AlphaFoldDB" id="A0A1B1BPV4"/>
<dbReference type="EMBL" id="CP016282">
    <property type="protein sequence ID" value="ANP74566.1"/>
    <property type="molecule type" value="Genomic_DNA"/>
</dbReference>
<evidence type="ECO:0000256" key="1">
    <source>
        <dbReference type="ARBA" id="ARBA00009437"/>
    </source>
</evidence>
<keyword evidence="3" id="KW-0238">DNA-binding</keyword>
<name>A0A1B1BPV4_9MICO</name>
<dbReference type="PANTHER" id="PTHR30346:SF28">
    <property type="entry name" value="HTH-TYPE TRANSCRIPTIONAL REGULATOR CYNR"/>
    <property type="match status" value="1"/>
</dbReference>
<dbReference type="Gene3D" id="1.10.10.10">
    <property type="entry name" value="Winged helix-like DNA-binding domain superfamily/Winged helix DNA-binding domain"/>
    <property type="match status" value="1"/>
</dbReference>
<organism evidence="6 7">
    <name type="scientific">Cryobacterium arcticum</name>
    <dbReference type="NCBI Taxonomy" id="670052"/>
    <lineage>
        <taxon>Bacteria</taxon>
        <taxon>Bacillati</taxon>
        <taxon>Actinomycetota</taxon>
        <taxon>Actinomycetes</taxon>
        <taxon>Micrococcales</taxon>
        <taxon>Microbacteriaceae</taxon>
        <taxon>Cryobacterium</taxon>
    </lineage>
</organism>
<dbReference type="SUPFAM" id="SSF46785">
    <property type="entry name" value="Winged helix' DNA-binding domain"/>
    <property type="match status" value="1"/>
</dbReference>
<dbReference type="InterPro" id="IPR036388">
    <property type="entry name" value="WH-like_DNA-bd_sf"/>
</dbReference>
<accession>A0A1B1BPV4</accession>
<dbReference type="InterPro" id="IPR000847">
    <property type="entry name" value="LysR_HTH_N"/>
</dbReference>
<dbReference type="PANTHER" id="PTHR30346">
    <property type="entry name" value="TRANSCRIPTIONAL DUAL REGULATOR HCAR-RELATED"/>
    <property type="match status" value="1"/>
</dbReference>
<dbReference type="GO" id="GO:0003677">
    <property type="term" value="F:DNA binding"/>
    <property type="evidence" value="ECO:0007669"/>
    <property type="project" value="UniProtKB-KW"/>
</dbReference>
<dbReference type="Pfam" id="PF00126">
    <property type="entry name" value="HTH_1"/>
    <property type="match status" value="1"/>
</dbReference>
<feature type="domain" description="HTH lysR-type" evidence="5">
    <location>
        <begin position="1"/>
        <end position="58"/>
    </location>
</feature>
<comment type="similarity">
    <text evidence="1">Belongs to the LysR transcriptional regulatory family.</text>
</comment>
<dbReference type="Proteomes" id="UP000092582">
    <property type="component" value="Chromosome 1"/>
</dbReference>
<evidence type="ECO:0000313" key="7">
    <source>
        <dbReference type="Proteomes" id="UP000092582"/>
    </source>
</evidence>
<evidence type="ECO:0000256" key="2">
    <source>
        <dbReference type="ARBA" id="ARBA00023015"/>
    </source>
</evidence>
<dbReference type="STRING" id="670052.PA27867_3648"/>
<dbReference type="PATRIC" id="fig|670052.7.peg.3751"/>
<proteinExistence type="inferred from homology"/>
<sequence length="285" mass="31017">MELKQLEYFVAAAEELSFTRAARRSHVVQSAISTQIKALETELGVSLFERSTQKISLTQDGELLLERARGILRSVDETRELLAPDRAEIRGRLAIGVTQGAWRGMIAALTSYRAAHPAVRIELRQAPIMDLFAAVSEGALDVAVVPLRRAKEPGLLVRELHSEVLTAAVGPMHPLAGRESVSLAELAGIDLVGFTSTWALRAMTDRGFERARVAPHLAYEVNDVNTAADIVLSGLAAVVLTTHLADRFENLVHVPLVETIEWRVGVIASERRCTLAAAAFMDVLA</sequence>
<dbReference type="Pfam" id="PF03466">
    <property type="entry name" value="LysR_substrate"/>
    <property type="match status" value="1"/>
</dbReference>
<dbReference type="InterPro" id="IPR005119">
    <property type="entry name" value="LysR_subst-bd"/>
</dbReference>
<dbReference type="FunFam" id="1.10.10.10:FF:000001">
    <property type="entry name" value="LysR family transcriptional regulator"/>
    <property type="match status" value="1"/>
</dbReference>
<evidence type="ECO:0000313" key="6">
    <source>
        <dbReference type="EMBL" id="ANP74566.1"/>
    </source>
</evidence>
<keyword evidence="4" id="KW-0804">Transcription</keyword>
<dbReference type="GO" id="GO:0003700">
    <property type="term" value="F:DNA-binding transcription factor activity"/>
    <property type="evidence" value="ECO:0007669"/>
    <property type="project" value="InterPro"/>
</dbReference>
<dbReference type="OrthoDB" id="3636008at2"/>
<protein>
    <recommendedName>
        <fullName evidence="5">HTH lysR-type domain-containing protein</fullName>
    </recommendedName>
</protein>
<gene>
    <name evidence="6" type="ORF">PA27867_3648</name>
</gene>
<dbReference type="Gene3D" id="3.40.190.290">
    <property type="match status" value="1"/>
</dbReference>
<dbReference type="PROSITE" id="PS50931">
    <property type="entry name" value="HTH_LYSR"/>
    <property type="match status" value="1"/>
</dbReference>
<dbReference type="GO" id="GO:0032993">
    <property type="term" value="C:protein-DNA complex"/>
    <property type="evidence" value="ECO:0007669"/>
    <property type="project" value="TreeGrafter"/>
</dbReference>
<evidence type="ECO:0000259" key="5">
    <source>
        <dbReference type="PROSITE" id="PS50931"/>
    </source>
</evidence>
<dbReference type="KEGG" id="cart:PA27867_3648"/>
<evidence type="ECO:0000256" key="3">
    <source>
        <dbReference type="ARBA" id="ARBA00023125"/>
    </source>
</evidence>
<evidence type="ECO:0000256" key="4">
    <source>
        <dbReference type="ARBA" id="ARBA00023163"/>
    </source>
</evidence>
<dbReference type="RefSeq" id="WP_066598487.1">
    <property type="nucleotide sequence ID" value="NZ_CP016282.1"/>
</dbReference>
<dbReference type="SUPFAM" id="SSF53850">
    <property type="entry name" value="Periplasmic binding protein-like II"/>
    <property type="match status" value="1"/>
</dbReference>
<keyword evidence="2" id="KW-0805">Transcription regulation</keyword>
<reference evidence="6 7" key="1">
    <citation type="submission" date="2016-06" db="EMBL/GenBank/DDBJ databases">
        <title>Genome sequencing of Cryobacterium arcticum PAMC 27867.</title>
        <authorList>
            <person name="Lee J."/>
            <person name="Kim O.-S."/>
        </authorList>
    </citation>
    <scope>NUCLEOTIDE SEQUENCE [LARGE SCALE GENOMIC DNA]</scope>
    <source>
        <strain evidence="6 7">PAMC 27867</strain>
    </source>
</reference>
<keyword evidence="7" id="KW-1185">Reference proteome</keyword>